<protein>
    <submittedName>
        <fullName evidence="1">Proteasome assembly chaperone 4</fullName>
    </submittedName>
</protein>
<dbReference type="PANTHER" id="PTHR33559">
    <property type="entry name" value="PROTEASOME ASSEMBLY CHAPERONE 4"/>
    <property type="match status" value="1"/>
</dbReference>
<proteinExistence type="predicted"/>
<dbReference type="AlphaFoldDB" id="A0A8S0QEE8"/>
<dbReference type="Gramene" id="OE9A121956T1">
    <property type="protein sequence ID" value="OE9A121956C1"/>
    <property type="gene ID" value="OE9A121956"/>
</dbReference>
<evidence type="ECO:0000313" key="2">
    <source>
        <dbReference type="Proteomes" id="UP000594638"/>
    </source>
</evidence>
<accession>A0A8S0QEE8</accession>
<evidence type="ECO:0000313" key="1">
    <source>
        <dbReference type="EMBL" id="CAA2963686.1"/>
    </source>
</evidence>
<dbReference type="PANTHER" id="PTHR33559:SF1">
    <property type="entry name" value="PROTEASOME ASSEMBLY CHAPERONE 4"/>
    <property type="match status" value="1"/>
</dbReference>
<sequence>MLRLKFSDFLAQCNTVSVTSLIGGTSDNTGSGVAHRLVLRTGLNIILACNLSKNSPMLEADAERRLVQKLVSLGYTNQKM</sequence>
<dbReference type="GO" id="GO:0043248">
    <property type="term" value="P:proteasome assembly"/>
    <property type="evidence" value="ECO:0007669"/>
    <property type="project" value="InterPro"/>
</dbReference>
<dbReference type="Proteomes" id="UP000594638">
    <property type="component" value="Unassembled WGS sequence"/>
</dbReference>
<keyword evidence="1" id="KW-0647">Proteasome</keyword>
<dbReference type="OrthoDB" id="368507at2759"/>
<dbReference type="GO" id="GO:0000502">
    <property type="term" value="C:proteasome complex"/>
    <property type="evidence" value="ECO:0007669"/>
    <property type="project" value="UniProtKB-KW"/>
</dbReference>
<dbReference type="EMBL" id="CACTIH010001812">
    <property type="protein sequence ID" value="CAA2963686.1"/>
    <property type="molecule type" value="Genomic_DNA"/>
</dbReference>
<organism evidence="1 2">
    <name type="scientific">Olea europaea subsp. europaea</name>
    <dbReference type="NCBI Taxonomy" id="158383"/>
    <lineage>
        <taxon>Eukaryota</taxon>
        <taxon>Viridiplantae</taxon>
        <taxon>Streptophyta</taxon>
        <taxon>Embryophyta</taxon>
        <taxon>Tracheophyta</taxon>
        <taxon>Spermatophyta</taxon>
        <taxon>Magnoliopsida</taxon>
        <taxon>eudicotyledons</taxon>
        <taxon>Gunneridae</taxon>
        <taxon>Pentapetalae</taxon>
        <taxon>asterids</taxon>
        <taxon>lamiids</taxon>
        <taxon>Lamiales</taxon>
        <taxon>Oleaceae</taxon>
        <taxon>Oleeae</taxon>
        <taxon>Olea</taxon>
    </lineage>
</organism>
<comment type="caution">
    <text evidence="1">The sequence shown here is derived from an EMBL/GenBank/DDBJ whole genome shotgun (WGS) entry which is preliminary data.</text>
</comment>
<dbReference type="InterPro" id="IPR032157">
    <property type="entry name" value="PAC4"/>
</dbReference>
<reference evidence="1 2" key="1">
    <citation type="submission" date="2019-12" db="EMBL/GenBank/DDBJ databases">
        <authorList>
            <person name="Alioto T."/>
            <person name="Alioto T."/>
            <person name="Gomez Garrido J."/>
        </authorList>
    </citation>
    <scope>NUCLEOTIDE SEQUENCE [LARGE SCALE GENOMIC DNA]</scope>
</reference>
<name>A0A8S0QEE8_OLEEU</name>
<gene>
    <name evidence="1" type="ORF">OLEA9_A121956</name>
</gene>
<keyword evidence="2" id="KW-1185">Reference proteome</keyword>